<dbReference type="SUPFAM" id="SSF53155">
    <property type="entry name" value="Methylated DNA-protein cysteine methyltransferase domain"/>
    <property type="match status" value="1"/>
</dbReference>
<comment type="function">
    <text evidence="8">Involved in the cellular defense against the biological effects of O6-methylguanine (O6-MeG) and O4-methylthymine (O4-MeT) in DNA. Repairs the methylated nucleobase in DNA by stoichiometrically transferring the methyl group to a cysteine residue in the enzyme. This is a suicide reaction: the enzyme is irreversibly inactivated.</text>
</comment>
<keyword evidence="5 8" id="KW-0227">DNA damage</keyword>
<feature type="domain" description="Methylguanine DNA methyltransferase ribonuclease-like" evidence="10">
    <location>
        <begin position="30"/>
        <end position="97"/>
    </location>
</feature>
<evidence type="ECO:0000256" key="5">
    <source>
        <dbReference type="ARBA" id="ARBA00022763"/>
    </source>
</evidence>
<evidence type="ECO:0000313" key="11">
    <source>
        <dbReference type="EMBL" id="UZD56051.1"/>
    </source>
</evidence>
<keyword evidence="3 8" id="KW-0489">Methyltransferase</keyword>
<evidence type="ECO:0000256" key="2">
    <source>
        <dbReference type="ARBA" id="ARBA00022490"/>
    </source>
</evidence>
<evidence type="ECO:0000256" key="3">
    <source>
        <dbReference type="ARBA" id="ARBA00022603"/>
    </source>
</evidence>
<dbReference type="Gene3D" id="1.10.10.10">
    <property type="entry name" value="Winged helix-like DNA-binding domain superfamily/Winged helix DNA-binding domain"/>
    <property type="match status" value="1"/>
</dbReference>
<dbReference type="Pfam" id="PF02870">
    <property type="entry name" value="Methyltransf_1N"/>
    <property type="match status" value="1"/>
</dbReference>
<comment type="similarity">
    <text evidence="8">Belongs to the MGMT family.</text>
</comment>
<dbReference type="InterPro" id="IPR008332">
    <property type="entry name" value="MethylG_MeTrfase_N"/>
</dbReference>
<reference evidence="11" key="1">
    <citation type="submission" date="2022-10" db="EMBL/GenBank/DDBJ databases">
        <title>Complete genome sequence of Schlegelella aquatica LMG 23380.</title>
        <authorList>
            <person name="Musilova J."/>
            <person name="Kourilova X."/>
            <person name="Bezdicek M."/>
            <person name="Hermankova K."/>
            <person name="Obruca S."/>
            <person name="Sedlar K."/>
        </authorList>
    </citation>
    <scope>NUCLEOTIDE SEQUENCE</scope>
    <source>
        <strain evidence="11">LMG 23380</strain>
    </source>
</reference>
<dbReference type="EC" id="2.1.1.63" evidence="8"/>
<comment type="catalytic activity">
    <reaction evidence="7 8">
        <text>a 6-O-methyl-2'-deoxyguanosine in DNA + L-cysteinyl-[protein] = S-methyl-L-cysteinyl-[protein] + a 2'-deoxyguanosine in DNA</text>
        <dbReference type="Rhea" id="RHEA:24000"/>
        <dbReference type="Rhea" id="RHEA-COMP:10131"/>
        <dbReference type="Rhea" id="RHEA-COMP:10132"/>
        <dbReference type="Rhea" id="RHEA-COMP:11367"/>
        <dbReference type="Rhea" id="RHEA-COMP:11368"/>
        <dbReference type="ChEBI" id="CHEBI:29950"/>
        <dbReference type="ChEBI" id="CHEBI:82612"/>
        <dbReference type="ChEBI" id="CHEBI:85445"/>
        <dbReference type="ChEBI" id="CHEBI:85448"/>
        <dbReference type="EC" id="2.1.1.63"/>
    </reaction>
</comment>
<dbReference type="Gene3D" id="3.30.160.70">
    <property type="entry name" value="Methylated DNA-protein cysteine methyltransferase domain"/>
    <property type="match status" value="1"/>
</dbReference>
<comment type="subcellular location">
    <subcellularLocation>
        <location evidence="8">Cytoplasm</location>
    </subcellularLocation>
</comment>
<evidence type="ECO:0000256" key="8">
    <source>
        <dbReference type="HAMAP-Rule" id="MF_00772"/>
    </source>
</evidence>
<gene>
    <name evidence="11" type="ORF">OMP39_05595</name>
</gene>
<keyword evidence="12" id="KW-1185">Reference proteome</keyword>
<keyword evidence="4 8" id="KW-0808">Transferase</keyword>
<dbReference type="RefSeq" id="WP_264893835.1">
    <property type="nucleotide sequence ID" value="NZ_CP110257.1"/>
</dbReference>
<name>A0ABY6MVK7_9BURK</name>
<evidence type="ECO:0000259" key="10">
    <source>
        <dbReference type="Pfam" id="PF02870"/>
    </source>
</evidence>
<dbReference type="Proteomes" id="UP001163266">
    <property type="component" value="Chromosome"/>
</dbReference>
<evidence type="ECO:0000256" key="6">
    <source>
        <dbReference type="ARBA" id="ARBA00023204"/>
    </source>
</evidence>
<comment type="miscellaneous">
    <text evidence="8">This enzyme catalyzes only one turnover and therefore is not strictly catalytic. According to one definition, an enzyme is a biocatalyst that acts repeatedly and over many reaction cycles.</text>
</comment>
<protein>
    <recommendedName>
        <fullName evidence="8">Methylated-DNA--protein-cysteine methyltransferase</fullName>
        <ecNumber evidence="8">2.1.1.63</ecNumber>
    </recommendedName>
    <alternativeName>
        <fullName evidence="8">6-O-methylguanine-DNA methyltransferase</fullName>
        <shortName evidence="8">MGMT</shortName>
    </alternativeName>
    <alternativeName>
        <fullName evidence="8">O-6-methylguanine-DNA-alkyltransferase</fullName>
    </alternativeName>
</protein>
<accession>A0ABY6MVK7</accession>
<feature type="domain" description="Methylated-DNA-[protein]-cysteine S-methyltransferase DNA binding" evidence="9">
    <location>
        <begin position="101"/>
        <end position="181"/>
    </location>
</feature>
<dbReference type="InterPro" id="IPR036388">
    <property type="entry name" value="WH-like_DNA-bd_sf"/>
</dbReference>
<dbReference type="PROSITE" id="PS00374">
    <property type="entry name" value="MGMT"/>
    <property type="match status" value="1"/>
</dbReference>
<dbReference type="HAMAP" id="MF_00772">
    <property type="entry name" value="OGT"/>
    <property type="match status" value="1"/>
</dbReference>
<dbReference type="PANTHER" id="PTHR10815">
    <property type="entry name" value="METHYLATED-DNA--PROTEIN-CYSTEINE METHYLTRANSFERASE"/>
    <property type="match status" value="1"/>
</dbReference>
<organism evidence="11 12">
    <name type="scientific">Caldimonas aquatica</name>
    <dbReference type="NCBI Taxonomy" id="376175"/>
    <lineage>
        <taxon>Bacteria</taxon>
        <taxon>Pseudomonadati</taxon>
        <taxon>Pseudomonadota</taxon>
        <taxon>Betaproteobacteria</taxon>
        <taxon>Burkholderiales</taxon>
        <taxon>Sphaerotilaceae</taxon>
        <taxon>Caldimonas</taxon>
    </lineage>
</organism>
<evidence type="ECO:0000256" key="4">
    <source>
        <dbReference type="ARBA" id="ARBA00022679"/>
    </source>
</evidence>
<dbReference type="Pfam" id="PF01035">
    <property type="entry name" value="DNA_binding_1"/>
    <property type="match status" value="1"/>
</dbReference>
<dbReference type="CDD" id="cd06445">
    <property type="entry name" value="ATase"/>
    <property type="match status" value="1"/>
</dbReference>
<dbReference type="InterPro" id="IPR036631">
    <property type="entry name" value="MGMT_N_sf"/>
</dbReference>
<dbReference type="NCBIfam" id="TIGR00589">
    <property type="entry name" value="ogt"/>
    <property type="match status" value="1"/>
</dbReference>
<dbReference type="InterPro" id="IPR036217">
    <property type="entry name" value="MethylDNA_cys_MeTrfase_DNAb"/>
</dbReference>
<keyword evidence="6 8" id="KW-0234">DNA repair</keyword>
<dbReference type="InterPro" id="IPR023546">
    <property type="entry name" value="MGMT"/>
</dbReference>
<dbReference type="SUPFAM" id="SSF46767">
    <property type="entry name" value="Methylated DNA-protein cysteine methyltransferase, C-terminal domain"/>
    <property type="match status" value="1"/>
</dbReference>
<dbReference type="InterPro" id="IPR014048">
    <property type="entry name" value="MethylDNA_cys_MeTrfase_DNA-bd"/>
</dbReference>
<proteinExistence type="inferred from homology"/>
<dbReference type="EMBL" id="CP110257">
    <property type="protein sequence ID" value="UZD56051.1"/>
    <property type="molecule type" value="Genomic_DNA"/>
</dbReference>
<evidence type="ECO:0000313" key="12">
    <source>
        <dbReference type="Proteomes" id="UP001163266"/>
    </source>
</evidence>
<dbReference type="PANTHER" id="PTHR10815:SF5">
    <property type="entry name" value="METHYLATED-DNA--PROTEIN-CYSTEINE METHYLTRANSFERASE"/>
    <property type="match status" value="1"/>
</dbReference>
<dbReference type="InterPro" id="IPR001497">
    <property type="entry name" value="MethylDNA_cys_MeTrfase_AS"/>
</dbReference>
<evidence type="ECO:0000256" key="1">
    <source>
        <dbReference type="ARBA" id="ARBA00001286"/>
    </source>
</evidence>
<keyword evidence="2 8" id="KW-0963">Cytoplasm</keyword>
<feature type="active site" description="Nucleophile; methyl group acceptor" evidence="8">
    <location>
        <position position="152"/>
    </location>
</feature>
<sequence length="184" mass="19444">MNTSLASAHAAVARRPPAASLSSACTAQRTLASPLGPILVARTPRGLAGLWFEGQKDHPGPLCAPVVEDDPLLVEVQRQLDAYWMGRSRVFDLPLDLHGTPFQRAVWQALLAVPAGHTRSYRDIARDIGLPSATRAVGAAVGRNPVSIVVPCHRIVGSSGHLTGYAGGLERKVALLRLEGALAL</sequence>
<evidence type="ECO:0000259" key="9">
    <source>
        <dbReference type="Pfam" id="PF01035"/>
    </source>
</evidence>
<evidence type="ECO:0000256" key="7">
    <source>
        <dbReference type="ARBA" id="ARBA00049348"/>
    </source>
</evidence>
<comment type="catalytic activity">
    <reaction evidence="1 8">
        <text>a 4-O-methyl-thymidine in DNA + L-cysteinyl-[protein] = a thymidine in DNA + S-methyl-L-cysteinyl-[protein]</text>
        <dbReference type="Rhea" id="RHEA:53428"/>
        <dbReference type="Rhea" id="RHEA-COMP:10131"/>
        <dbReference type="Rhea" id="RHEA-COMP:10132"/>
        <dbReference type="Rhea" id="RHEA-COMP:13555"/>
        <dbReference type="Rhea" id="RHEA-COMP:13556"/>
        <dbReference type="ChEBI" id="CHEBI:29950"/>
        <dbReference type="ChEBI" id="CHEBI:82612"/>
        <dbReference type="ChEBI" id="CHEBI:137386"/>
        <dbReference type="ChEBI" id="CHEBI:137387"/>
        <dbReference type="EC" id="2.1.1.63"/>
    </reaction>
</comment>